<evidence type="ECO:0000256" key="1">
    <source>
        <dbReference type="SAM" id="SignalP"/>
    </source>
</evidence>
<evidence type="ECO:0000313" key="2">
    <source>
        <dbReference type="EMBL" id="KAL3791235.1"/>
    </source>
</evidence>
<sequence>MKFSFIAQAFTSIAIASTSAALNLDLQDMFDAIELGEFDGDDDIVNHPCFDKAVAAANCGIDAGADDSIMQTCALCIASGIENPLTATCDDVDCASISECLSTNCAGCEDSLNDLFSCLLTDEGCATCSGEEDTDIDTPEFLDVGRWACRDGSFCRRDSDCPRGGCSFRPPNRNRGLTCRNGDRCTRFCADGSACRRRNGLVAEE</sequence>
<evidence type="ECO:0000313" key="3">
    <source>
        <dbReference type="Proteomes" id="UP001516023"/>
    </source>
</evidence>
<organism evidence="2 3">
    <name type="scientific">Cyclotella cryptica</name>
    <dbReference type="NCBI Taxonomy" id="29204"/>
    <lineage>
        <taxon>Eukaryota</taxon>
        <taxon>Sar</taxon>
        <taxon>Stramenopiles</taxon>
        <taxon>Ochrophyta</taxon>
        <taxon>Bacillariophyta</taxon>
        <taxon>Coscinodiscophyceae</taxon>
        <taxon>Thalassiosirophycidae</taxon>
        <taxon>Stephanodiscales</taxon>
        <taxon>Stephanodiscaceae</taxon>
        <taxon>Cyclotella</taxon>
    </lineage>
</organism>
<gene>
    <name evidence="2" type="ORF">HJC23_000852</name>
</gene>
<dbReference type="EMBL" id="JABMIG020000116">
    <property type="protein sequence ID" value="KAL3791235.1"/>
    <property type="molecule type" value="Genomic_DNA"/>
</dbReference>
<feature type="chain" id="PRO_5044839309" description="Protein priA" evidence="1">
    <location>
        <begin position="22"/>
        <end position="205"/>
    </location>
</feature>
<comment type="caution">
    <text evidence="2">The sequence shown here is derived from an EMBL/GenBank/DDBJ whole genome shotgun (WGS) entry which is preliminary data.</text>
</comment>
<accession>A0ABD3PYL6</accession>
<keyword evidence="1" id="KW-0732">Signal</keyword>
<evidence type="ECO:0008006" key="4">
    <source>
        <dbReference type="Google" id="ProtNLM"/>
    </source>
</evidence>
<keyword evidence="3" id="KW-1185">Reference proteome</keyword>
<protein>
    <recommendedName>
        <fullName evidence="4">Protein priA</fullName>
    </recommendedName>
</protein>
<feature type="signal peptide" evidence="1">
    <location>
        <begin position="1"/>
        <end position="21"/>
    </location>
</feature>
<reference evidence="2 3" key="1">
    <citation type="journal article" date="2020" name="G3 (Bethesda)">
        <title>Improved Reference Genome for Cyclotella cryptica CCMP332, a Model for Cell Wall Morphogenesis, Salinity Adaptation, and Lipid Production in Diatoms (Bacillariophyta).</title>
        <authorList>
            <person name="Roberts W.R."/>
            <person name="Downey K.M."/>
            <person name="Ruck E.C."/>
            <person name="Traller J.C."/>
            <person name="Alverson A.J."/>
        </authorList>
    </citation>
    <scope>NUCLEOTIDE SEQUENCE [LARGE SCALE GENOMIC DNA]</scope>
    <source>
        <strain evidence="2 3">CCMP332</strain>
    </source>
</reference>
<name>A0ABD3PYL6_9STRA</name>
<dbReference type="Proteomes" id="UP001516023">
    <property type="component" value="Unassembled WGS sequence"/>
</dbReference>
<dbReference type="AlphaFoldDB" id="A0ABD3PYL6"/>
<proteinExistence type="predicted"/>